<keyword evidence="6" id="KW-1185">Reference proteome</keyword>
<dbReference type="EMBL" id="AP027079">
    <property type="protein sequence ID" value="BDU69469.1"/>
    <property type="molecule type" value="Genomic_DNA"/>
</dbReference>
<evidence type="ECO:0000313" key="6">
    <source>
        <dbReference type="Proteomes" id="UP001242010"/>
    </source>
</evidence>
<gene>
    <name evidence="5" type="ORF">GETHOR_15700</name>
</gene>
<feature type="short sequence motif" description="GXSXG" evidence="3">
    <location>
        <begin position="44"/>
        <end position="48"/>
    </location>
</feature>
<dbReference type="InterPro" id="IPR016035">
    <property type="entry name" value="Acyl_Trfase/lysoPLipase"/>
</dbReference>
<comment type="similarity">
    <text evidence="1">Belongs to the patatin family.</text>
</comment>
<feature type="active site" description="Proton acceptor" evidence="3">
    <location>
        <position position="187"/>
    </location>
</feature>
<feature type="active site" description="Nucleophile" evidence="3">
    <location>
        <position position="46"/>
    </location>
</feature>
<feature type="short sequence motif" description="DGA/G" evidence="3">
    <location>
        <begin position="187"/>
        <end position="189"/>
    </location>
</feature>
<evidence type="ECO:0000313" key="5">
    <source>
        <dbReference type="EMBL" id="BDU69469.1"/>
    </source>
</evidence>
<organism evidence="5 6">
    <name type="scientific">Geothrix oryzae</name>
    <dbReference type="NCBI Taxonomy" id="2927975"/>
    <lineage>
        <taxon>Bacteria</taxon>
        <taxon>Pseudomonadati</taxon>
        <taxon>Acidobacteriota</taxon>
        <taxon>Holophagae</taxon>
        <taxon>Holophagales</taxon>
        <taxon>Holophagaceae</taxon>
        <taxon>Geothrix</taxon>
    </lineage>
</organism>
<name>A0ABM8DR64_9BACT</name>
<dbReference type="PANTHER" id="PTHR32176:SF92">
    <property type="entry name" value="XYLOSE ISOMERASE"/>
    <property type="match status" value="1"/>
</dbReference>
<keyword evidence="2 3" id="KW-0443">Lipid metabolism</keyword>
<keyword evidence="3" id="KW-0378">Hydrolase</keyword>
<evidence type="ECO:0000256" key="1">
    <source>
        <dbReference type="ARBA" id="ARBA00010240"/>
    </source>
</evidence>
<evidence type="ECO:0000256" key="2">
    <source>
        <dbReference type="ARBA" id="ARBA00023098"/>
    </source>
</evidence>
<dbReference type="Gene3D" id="3.40.1090.10">
    <property type="entry name" value="Cytosolic phospholipase A2 catalytic domain"/>
    <property type="match status" value="1"/>
</dbReference>
<dbReference type="Proteomes" id="UP001242010">
    <property type="component" value="Chromosome"/>
</dbReference>
<dbReference type="SUPFAM" id="SSF52151">
    <property type="entry name" value="FabD/lysophospholipase-like"/>
    <property type="match status" value="1"/>
</dbReference>
<dbReference type="RefSeq" id="WP_286353193.1">
    <property type="nucleotide sequence ID" value="NZ_AP027079.1"/>
</dbReference>
<dbReference type="PANTHER" id="PTHR32176">
    <property type="entry name" value="XYLOSE ISOMERASE"/>
    <property type="match status" value="1"/>
</dbReference>
<keyword evidence="3" id="KW-0442">Lipid degradation</keyword>
<proteinExistence type="inferred from homology"/>
<feature type="short sequence motif" description="GXGXXG" evidence="3">
    <location>
        <begin position="12"/>
        <end position="17"/>
    </location>
</feature>
<evidence type="ECO:0000256" key="3">
    <source>
        <dbReference type="PROSITE-ProRule" id="PRU01161"/>
    </source>
</evidence>
<reference evidence="6" key="1">
    <citation type="journal article" date="2023" name="Int. J. Syst. Evol. Microbiol.">
        <title>Mesoterricola silvestris gen. nov., sp. nov., Mesoterricola sediminis sp. nov., Geothrix oryzae sp. nov., Geothrix edaphica sp. nov., Geothrix rubra sp. nov., and Geothrix limicola sp. nov., six novel members of Acidobacteriota isolated from soils.</title>
        <authorList>
            <person name="Itoh H."/>
            <person name="Sugisawa Y."/>
            <person name="Mise K."/>
            <person name="Xu Z."/>
            <person name="Kuniyasu M."/>
            <person name="Ushijima N."/>
            <person name="Kawano K."/>
            <person name="Kobayashi E."/>
            <person name="Shiratori Y."/>
            <person name="Masuda Y."/>
            <person name="Senoo K."/>
        </authorList>
    </citation>
    <scope>NUCLEOTIDE SEQUENCE [LARGE SCALE GENOMIC DNA]</scope>
    <source>
        <strain evidence="6">Red222</strain>
    </source>
</reference>
<evidence type="ECO:0000259" key="4">
    <source>
        <dbReference type="PROSITE" id="PS51635"/>
    </source>
</evidence>
<dbReference type="Pfam" id="PF01734">
    <property type="entry name" value="Patatin"/>
    <property type="match status" value="1"/>
</dbReference>
<sequence>MPQPFRILSIDGGGIRGLIPALVLAELERQTGRAVADCFDLIAGTSTGGILALGLAAPGQGGRPRYSARDLAGLYLKEGTRIFDENLWRHLTNPMGLRAAKYPSDGLEGVLKQYFGETRLKEALTEVLVTAYDLEKRDAFFYRRRRAQEDARYDVPLRVAARATSAAPTYFEPALVPWPGERDVLVDGGVFANNPAMCAYAEAWQTLGKTGRSAEDLLLVSLGTGLYAKPYRYEEARGWGVAGWARPVLDVIFDGVADTVDYQLRQLLPAREDGTPRYHRFQADLDAGLREMDDASPEHLEGLRRAAEGILKRQAAEVEALAKLLRGVVPTS</sequence>
<accession>A0ABM8DR64</accession>
<dbReference type="PROSITE" id="PS51635">
    <property type="entry name" value="PNPLA"/>
    <property type="match status" value="1"/>
</dbReference>
<feature type="domain" description="PNPLA" evidence="4">
    <location>
        <begin position="8"/>
        <end position="200"/>
    </location>
</feature>
<protein>
    <submittedName>
        <fullName evidence="5">Patatin</fullName>
    </submittedName>
</protein>
<dbReference type="InterPro" id="IPR002641">
    <property type="entry name" value="PNPLA_dom"/>
</dbReference>